<evidence type="ECO:0000313" key="20">
    <source>
        <dbReference type="EMBL" id="KAJ02445.1"/>
    </source>
</evidence>
<proteinExistence type="inferred from homology"/>
<feature type="transmembrane region" description="Helical" evidence="19">
    <location>
        <begin position="150"/>
        <end position="173"/>
    </location>
</feature>
<dbReference type="Proteomes" id="UP000027337">
    <property type="component" value="Unassembled WGS sequence"/>
</dbReference>
<dbReference type="Pfam" id="PF02654">
    <property type="entry name" value="CobS"/>
    <property type="match status" value="1"/>
</dbReference>
<evidence type="ECO:0000256" key="19">
    <source>
        <dbReference type="HAMAP-Rule" id="MF_00719"/>
    </source>
</evidence>
<evidence type="ECO:0000256" key="12">
    <source>
        <dbReference type="ARBA" id="ARBA00022989"/>
    </source>
</evidence>
<keyword evidence="12 19" id="KW-1133">Transmembrane helix</keyword>
<dbReference type="EMBL" id="JEMU01000011">
    <property type="protein sequence ID" value="KAJ02445.1"/>
    <property type="molecule type" value="Genomic_DNA"/>
</dbReference>
<dbReference type="UniPathway" id="UPA00148">
    <property type="reaction ID" value="UER00238"/>
</dbReference>
<evidence type="ECO:0000256" key="14">
    <source>
        <dbReference type="ARBA" id="ARBA00025228"/>
    </source>
</evidence>
<sequence>MDDSDIKGFGAAFRRSDLTMALGLLTRLPLPYPAYDPASTRPAAHAAWAYPLAGLVIAVIAALVGGIAQGLGLPPIAQAVIVLLALIVTTGAMHEDGLADCADGFWGGWTRERRLEIMKDSQIGSYGVIALVLSLLLRWAAISLVIEQGVFWPALIGAAVLSRGAMVAVMYQLPLARKGGLSGQTGRPSGTATMAAGALGLVAALCLPGVSFLWVLATTGLILLGMAKLAKAKIGGQTGDVLGASQQITEIGVWLCLIAAHSP</sequence>
<protein>
    <recommendedName>
        <fullName evidence="6 19">Adenosylcobinamide-GDP ribazoletransferase</fullName>
        <ecNumber evidence="5 19">2.7.8.26</ecNumber>
    </recommendedName>
    <alternativeName>
        <fullName evidence="16 19">Cobalamin synthase</fullName>
    </alternativeName>
    <alternativeName>
        <fullName evidence="15 19">Cobalamin-5'-phosphate synthase</fullName>
    </alternativeName>
</protein>
<keyword evidence="7 19" id="KW-1003">Cell membrane</keyword>
<dbReference type="PANTHER" id="PTHR34148:SF1">
    <property type="entry name" value="ADENOSYLCOBINAMIDE-GDP RIBAZOLETRANSFERASE"/>
    <property type="match status" value="1"/>
</dbReference>
<feature type="transmembrane region" description="Helical" evidence="19">
    <location>
        <begin position="48"/>
        <end position="68"/>
    </location>
</feature>
<dbReference type="InterPro" id="IPR003805">
    <property type="entry name" value="CobS"/>
</dbReference>
<dbReference type="RefSeq" id="WP_037909206.1">
    <property type="nucleotide sequence ID" value="NZ_JEMU01000011.1"/>
</dbReference>
<evidence type="ECO:0000256" key="11">
    <source>
        <dbReference type="ARBA" id="ARBA00022842"/>
    </source>
</evidence>
<evidence type="ECO:0000256" key="13">
    <source>
        <dbReference type="ARBA" id="ARBA00023136"/>
    </source>
</evidence>
<comment type="caution">
    <text evidence="20">The sequence shown here is derived from an EMBL/GenBank/DDBJ whole genome shotgun (WGS) entry which is preliminary data.</text>
</comment>
<evidence type="ECO:0000256" key="6">
    <source>
        <dbReference type="ARBA" id="ARBA00015850"/>
    </source>
</evidence>
<keyword evidence="13 19" id="KW-0472">Membrane</keyword>
<comment type="subcellular location">
    <subcellularLocation>
        <location evidence="2 19">Cell membrane</location>
        <topology evidence="2 19">Multi-pass membrane protein</topology>
    </subcellularLocation>
</comment>
<keyword evidence="10 19" id="KW-0812">Transmembrane</keyword>
<comment type="cofactor">
    <cofactor evidence="1 19">
        <name>Mg(2+)</name>
        <dbReference type="ChEBI" id="CHEBI:18420"/>
    </cofactor>
</comment>
<evidence type="ECO:0000256" key="9">
    <source>
        <dbReference type="ARBA" id="ARBA00022679"/>
    </source>
</evidence>
<gene>
    <name evidence="19" type="primary">cobS</name>
    <name evidence="20" type="ORF">PM02_13250</name>
</gene>
<dbReference type="PANTHER" id="PTHR34148">
    <property type="entry name" value="ADENOSYLCOBINAMIDE-GDP RIBAZOLETRANSFERASE"/>
    <property type="match status" value="1"/>
</dbReference>
<comment type="function">
    <text evidence="14 19">Joins adenosylcobinamide-GDP and alpha-ribazole to generate adenosylcobalamin (Ado-cobalamin). Also synthesizes adenosylcobalamin 5'-phosphate from adenosylcobinamide-GDP and alpha-ribazole 5'-phosphate.</text>
</comment>
<feature type="transmembrane region" description="Helical" evidence="19">
    <location>
        <begin position="193"/>
        <end position="224"/>
    </location>
</feature>
<dbReference type="NCBIfam" id="TIGR00317">
    <property type="entry name" value="cobS"/>
    <property type="match status" value="1"/>
</dbReference>
<evidence type="ECO:0000256" key="8">
    <source>
        <dbReference type="ARBA" id="ARBA00022573"/>
    </source>
</evidence>
<evidence type="ECO:0000256" key="15">
    <source>
        <dbReference type="ARBA" id="ARBA00032605"/>
    </source>
</evidence>
<feature type="transmembrane region" description="Helical" evidence="19">
    <location>
        <begin position="123"/>
        <end position="141"/>
    </location>
</feature>
<dbReference type="HAMAP" id="MF_00719">
    <property type="entry name" value="CobS"/>
    <property type="match status" value="1"/>
</dbReference>
<dbReference type="GO" id="GO:0008818">
    <property type="term" value="F:cobalamin 5'-phosphate synthase activity"/>
    <property type="evidence" value="ECO:0007669"/>
    <property type="project" value="UniProtKB-UniRule"/>
</dbReference>
<accession>A0A061ST65</accession>
<comment type="pathway">
    <text evidence="3 19">Cofactor biosynthesis; adenosylcobalamin biosynthesis; adenosylcobalamin from cob(II)yrinate a,c-diamide: step 7/7.</text>
</comment>
<keyword evidence="8 19" id="KW-0169">Cobalamin biosynthesis</keyword>
<name>A0A061ST65_9RHOB</name>
<dbReference type="EC" id="2.7.8.26" evidence="5 19"/>
<dbReference type="GO" id="GO:0005886">
    <property type="term" value="C:plasma membrane"/>
    <property type="evidence" value="ECO:0007669"/>
    <property type="project" value="UniProtKB-SubCell"/>
</dbReference>
<evidence type="ECO:0000256" key="16">
    <source>
        <dbReference type="ARBA" id="ARBA00032853"/>
    </source>
</evidence>
<keyword evidence="21" id="KW-1185">Reference proteome</keyword>
<comment type="catalytic activity">
    <reaction evidence="18 19">
        <text>alpha-ribazole 5'-phosphate + adenosylcob(III)inamide-GDP = adenosylcob(III)alamin 5'-phosphate + GMP + H(+)</text>
        <dbReference type="Rhea" id="RHEA:23560"/>
        <dbReference type="ChEBI" id="CHEBI:15378"/>
        <dbReference type="ChEBI" id="CHEBI:57918"/>
        <dbReference type="ChEBI" id="CHEBI:58115"/>
        <dbReference type="ChEBI" id="CHEBI:60487"/>
        <dbReference type="ChEBI" id="CHEBI:60493"/>
        <dbReference type="EC" id="2.7.8.26"/>
    </reaction>
</comment>
<evidence type="ECO:0000313" key="21">
    <source>
        <dbReference type="Proteomes" id="UP000027337"/>
    </source>
</evidence>
<evidence type="ECO:0000256" key="17">
    <source>
        <dbReference type="ARBA" id="ARBA00048623"/>
    </source>
</evidence>
<dbReference type="eggNOG" id="COG0368">
    <property type="taxonomic scope" value="Bacteria"/>
</dbReference>
<comment type="similarity">
    <text evidence="4 19">Belongs to the CobS family.</text>
</comment>
<evidence type="ECO:0000256" key="3">
    <source>
        <dbReference type="ARBA" id="ARBA00004663"/>
    </source>
</evidence>
<evidence type="ECO:0000256" key="5">
    <source>
        <dbReference type="ARBA" id="ARBA00013200"/>
    </source>
</evidence>
<evidence type="ECO:0000256" key="7">
    <source>
        <dbReference type="ARBA" id="ARBA00022475"/>
    </source>
</evidence>
<evidence type="ECO:0000256" key="2">
    <source>
        <dbReference type="ARBA" id="ARBA00004651"/>
    </source>
</evidence>
<keyword evidence="11 19" id="KW-0460">Magnesium</keyword>
<dbReference type="AlphaFoldDB" id="A0A061ST65"/>
<reference evidence="20 21" key="1">
    <citation type="journal article" date="2014" name="Genome Announc.">
        <title>Draft Genome Sequences of Two Isolates of the Roseobacter Group, Sulfitobacter sp. Strains 3SOLIMAR09 and 1FIGIMAR09, from Harbors of Mallorca Island (Mediterranean Sea).</title>
        <authorList>
            <person name="Mas-Llado M."/>
            <person name="Pina-Villalonga J.M."/>
            <person name="Brunet-Galmes I."/>
            <person name="Nogales B."/>
            <person name="Bosch R."/>
        </authorList>
    </citation>
    <scope>NUCLEOTIDE SEQUENCE [LARGE SCALE GENOMIC DNA]</scope>
    <source>
        <strain evidence="20 21">1FIGIMAR09</strain>
    </source>
</reference>
<dbReference type="GO" id="GO:0051073">
    <property type="term" value="F:adenosylcobinamide-GDP ribazoletransferase activity"/>
    <property type="evidence" value="ECO:0007669"/>
    <property type="project" value="UniProtKB-UniRule"/>
</dbReference>
<evidence type="ECO:0000256" key="18">
    <source>
        <dbReference type="ARBA" id="ARBA00049504"/>
    </source>
</evidence>
<dbReference type="STRING" id="83219.PM02_13250"/>
<evidence type="ECO:0000256" key="10">
    <source>
        <dbReference type="ARBA" id="ARBA00022692"/>
    </source>
</evidence>
<keyword evidence="9 19" id="KW-0808">Transferase</keyword>
<evidence type="ECO:0000256" key="4">
    <source>
        <dbReference type="ARBA" id="ARBA00010561"/>
    </source>
</evidence>
<comment type="catalytic activity">
    <reaction evidence="17 19">
        <text>alpha-ribazole + adenosylcob(III)inamide-GDP = adenosylcob(III)alamin + GMP + H(+)</text>
        <dbReference type="Rhea" id="RHEA:16049"/>
        <dbReference type="ChEBI" id="CHEBI:10329"/>
        <dbReference type="ChEBI" id="CHEBI:15378"/>
        <dbReference type="ChEBI" id="CHEBI:18408"/>
        <dbReference type="ChEBI" id="CHEBI:58115"/>
        <dbReference type="ChEBI" id="CHEBI:60487"/>
        <dbReference type="EC" id="2.7.8.26"/>
    </reaction>
</comment>
<dbReference type="GO" id="GO:0009236">
    <property type="term" value="P:cobalamin biosynthetic process"/>
    <property type="evidence" value="ECO:0007669"/>
    <property type="project" value="UniProtKB-UniRule"/>
</dbReference>
<feature type="transmembrane region" description="Helical" evidence="19">
    <location>
        <begin position="75"/>
        <end position="93"/>
    </location>
</feature>
<evidence type="ECO:0000256" key="1">
    <source>
        <dbReference type="ARBA" id="ARBA00001946"/>
    </source>
</evidence>
<organism evidence="20 21">
    <name type="scientific">Sulfitobacter mediterraneus</name>
    <dbReference type="NCBI Taxonomy" id="83219"/>
    <lineage>
        <taxon>Bacteria</taxon>
        <taxon>Pseudomonadati</taxon>
        <taxon>Pseudomonadota</taxon>
        <taxon>Alphaproteobacteria</taxon>
        <taxon>Rhodobacterales</taxon>
        <taxon>Roseobacteraceae</taxon>
        <taxon>Sulfitobacter</taxon>
    </lineage>
</organism>